<dbReference type="GO" id="GO:0003677">
    <property type="term" value="F:DNA binding"/>
    <property type="evidence" value="ECO:0007669"/>
    <property type="project" value="UniProtKB-KW"/>
</dbReference>
<dbReference type="SMART" id="SM00421">
    <property type="entry name" value="HTH_LUXR"/>
    <property type="match status" value="1"/>
</dbReference>
<dbReference type="PANTHER" id="PTHR44688">
    <property type="entry name" value="DNA-BINDING TRANSCRIPTIONAL ACTIVATOR DEVR_DOSR"/>
    <property type="match status" value="1"/>
</dbReference>
<feature type="domain" description="HTH luxR-type" evidence="4">
    <location>
        <begin position="71"/>
        <end position="136"/>
    </location>
</feature>
<reference evidence="6" key="1">
    <citation type="submission" date="2016-11" db="EMBL/GenBank/DDBJ databases">
        <authorList>
            <person name="Varghese N."/>
            <person name="Submissions S."/>
        </authorList>
    </citation>
    <scope>NUCLEOTIDE SEQUENCE [LARGE SCALE GENOMIC DNA]</scope>
    <source>
        <strain evidence="6">DSM 14826</strain>
    </source>
</reference>
<dbReference type="Gene3D" id="1.10.10.10">
    <property type="entry name" value="Winged helix-like DNA-binding domain superfamily/Winged helix DNA-binding domain"/>
    <property type="match status" value="1"/>
</dbReference>
<dbReference type="InterPro" id="IPR036388">
    <property type="entry name" value="WH-like_DNA-bd_sf"/>
</dbReference>
<keyword evidence="6" id="KW-1185">Reference proteome</keyword>
<protein>
    <submittedName>
        <fullName evidence="5">Regulatory protein, luxR family</fullName>
    </submittedName>
</protein>
<dbReference type="AlphaFoldDB" id="A0A1M6S5B7"/>
<accession>A0A1M6S5B7</accession>
<evidence type="ECO:0000256" key="1">
    <source>
        <dbReference type="ARBA" id="ARBA00023015"/>
    </source>
</evidence>
<evidence type="ECO:0000259" key="4">
    <source>
        <dbReference type="PROSITE" id="PS50043"/>
    </source>
</evidence>
<dbReference type="SUPFAM" id="SSF46894">
    <property type="entry name" value="C-terminal effector domain of the bipartite response regulators"/>
    <property type="match status" value="1"/>
</dbReference>
<dbReference type="GO" id="GO:0006355">
    <property type="term" value="P:regulation of DNA-templated transcription"/>
    <property type="evidence" value="ECO:0007669"/>
    <property type="project" value="InterPro"/>
</dbReference>
<name>A0A1M6S5B7_9FIRM</name>
<dbReference type="PRINTS" id="PR00038">
    <property type="entry name" value="HTHLUXR"/>
</dbReference>
<dbReference type="Pfam" id="PF00196">
    <property type="entry name" value="GerE"/>
    <property type="match status" value="1"/>
</dbReference>
<dbReference type="Proteomes" id="UP000243547">
    <property type="component" value="Unassembled WGS sequence"/>
</dbReference>
<evidence type="ECO:0000313" key="5">
    <source>
        <dbReference type="EMBL" id="SHK39962.1"/>
    </source>
</evidence>
<dbReference type="OrthoDB" id="9779069at2"/>
<proteinExistence type="predicted"/>
<evidence type="ECO:0000313" key="6">
    <source>
        <dbReference type="Proteomes" id="UP000243547"/>
    </source>
</evidence>
<keyword evidence="3" id="KW-0804">Transcription</keyword>
<keyword evidence="1" id="KW-0805">Transcription regulation</keyword>
<dbReference type="STRING" id="1120989.SAMN02745227_02174"/>
<gene>
    <name evidence="5" type="ORF">SAMN02745227_02174</name>
</gene>
<dbReference type="PANTHER" id="PTHR44688:SF16">
    <property type="entry name" value="DNA-BINDING TRANSCRIPTIONAL ACTIVATOR DEVR_DOSR"/>
    <property type="match status" value="1"/>
</dbReference>
<evidence type="ECO:0000256" key="2">
    <source>
        <dbReference type="ARBA" id="ARBA00023125"/>
    </source>
</evidence>
<dbReference type="InterPro" id="IPR000792">
    <property type="entry name" value="Tscrpt_reg_LuxR_C"/>
</dbReference>
<evidence type="ECO:0000256" key="3">
    <source>
        <dbReference type="ARBA" id="ARBA00023163"/>
    </source>
</evidence>
<keyword evidence="2" id="KW-0238">DNA-binding</keyword>
<dbReference type="InterPro" id="IPR016032">
    <property type="entry name" value="Sig_transdc_resp-reg_C-effctor"/>
</dbReference>
<dbReference type="CDD" id="cd06170">
    <property type="entry name" value="LuxR_C_like"/>
    <property type="match status" value="1"/>
</dbReference>
<dbReference type="PROSITE" id="PS50043">
    <property type="entry name" value="HTH_LUXR_2"/>
    <property type="match status" value="1"/>
</dbReference>
<dbReference type="RefSeq" id="WP_084672548.1">
    <property type="nucleotide sequence ID" value="NZ_FRAI01000047.1"/>
</dbReference>
<dbReference type="EMBL" id="FRAI01000047">
    <property type="protein sequence ID" value="SHK39962.1"/>
    <property type="molecule type" value="Genomic_DNA"/>
</dbReference>
<sequence length="143" mass="16572">MKLLIIGNSNIQGLTKEILQHLSTKHELIFKDPENYISDGLILLNLNTNNPKILQIVIEILSYYINKLQLTHRNIELLSKKENEVLNLLLQGLNDQEISNRLFISDKTVRNHISNMLGKLGLKNRTQLVIWTLQYLGKVEQLF</sequence>
<organism evidence="5 6">
    <name type="scientific">Anaerobranca californiensis DSM 14826</name>
    <dbReference type="NCBI Taxonomy" id="1120989"/>
    <lineage>
        <taxon>Bacteria</taxon>
        <taxon>Bacillati</taxon>
        <taxon>Bacillota</taxon>
        <taxon>Clostridia</taxon>
        <taxon>Eubacteriales</taxon>
        <taxon>Proteinivoracaceae</taxon>
        <taxon>Anaerobranca</taxon>
    </lineage>
</organism>